<feature type="transmembrane region" description="Helical" evidence="9">
    <location>
        <begin position="243"/>
        <end position="276"/>
    </location>
</feature>
<proteinExistence type="predicted"/>
<feature type="compositionally biased region" description="Polar residues" evidence="8">
    <location>
        <begin position="1"/>
        <end position="18"/>
    </location>
</feature>
<dbReference type="GO" id="GO:0009103">
    <property type="term" value="P:lipopolysaccharide biosynthetic process"/>
    <property type="evidence" value="ECO:0007669"/>
    <property type="project" value="UniProtKB-ARBA"/>
</dbReference>
<keyword evidence="2" id="KW-1003">Cell membrane</keyword>
<dbReference type="RefSeq" id="WP_407988548.1">
    <property type="nucleotide sequence ID" value="NZ_AP035881.2"/>
</dbReference>
<evidence type="ECO:0000256" key="2">
    <source>
        <dbReference type="ARBA" id="ARBA00022475"/>
    </source>
</evidence>
<dbReference type="GO" id="GO:0016763">
    <property type="term" value="F:pentosyltransferase activity"/>
    <property type="evidence" value="ECO:0007669"/>
    <property type="project" value="TreeGrafter"/>
</dbReference>
<dbReference type="AlphaFoldDB" id="A0AB33K014"/>
<feature type="transmembrane region" description="Helical" evidence="9">
    <location>
        <begin position="415"/>
        <end position="435"/>
    </location>
</feature>
<evidence type="ECO:0000256" key="1">
    <source>
        <dbReference type="ARBA" id="ARBA00004651"/>
    </source>
</evidence>
<evidence type="ECO:0000256" key="8">
    <source>
        <dbReference type="SAM" id="MobiDB-lite"/>
    </source>
</evidence>
<feature type="region of interest" description="Disordered" evidence="8">
    <location>
        <begin position="1"/>
        <end position="103"/>
    </location>
</feature>
<feature type="transmembrane region" description="Helical" evidence="9">
    <location>
        <begin position="214"/>
        <end position="231"/>
    </location>
</feature>
<feature type="transmembrane region" description="Helical" evidence="9">
    <location>
        <begin position="374"/>
        <end position="394"/>
    </location>
</feature>
<dbReference type="InterPro" id="IPR050297">
    <property type="entry name" value="LipidA_mod_glycosyltrf_83"/>
</dbReference>
<accession>A0AB33K014</accession>
<keyword evidence="5 9" id="KW-0812">Transmembrane</keyword>
<dbReference type="EMBL" id="AP035881">
    <property type="protein sequence ID" value="BFP46110.1"/>
    <property type="molecule type" value="Genomic_DNA"/>
</dbReference>
<evidence type="ECO:0000256" key="4">
    <source>
        <dbReference type="ARBA" id="ARBA00022679"/>
    </source>
</evidence>
<evidence type="ECO:0000313" key="11">
    <source>
        <dbReference type="EMBL" id="BFP46110.1"/>
    </source>
</evidence>
<evidence type="ECO:0000259" key="10">
    <source>
        <dbReference type="Pfam" id="PF13231"/>
    </source>
</evidence>
<feature type="transmembrane region" description="Helical" evidence="9">
    <location>
        <begin position="473"/>
        <end position="491"/>
    </location>
</feature>
<evidence type="ECO:0000256" key="6">
    <source>
        <dbReference type="ARBA" id="ARBA00022989"/>
    </source>
</evidence>
<feature type="transmembrane region" description="Helical" evidence="9">
    <location>
        <begin position="441"/>
        <end position="461"/>
    </location>
</feature>
<name>A0AB33K014_9ACTN</name>
<feature type="compositionally biased region" description="Polar residues" evidence="8">
    <location>
        <begin position="41"/>
        <end position="51"/>
    </location>
</feature>
<dbReference type="GO" id="GO:0005886">
    <property type="term" value="C:plasma membrane"/>
    <property type="evidence" value="ECO:0007669"/>
    <property type="project" value="UniProtKB-SubCell"/>
</dbReference>
<evidence type="ECO:0000256" key="3">
    <source>
        <dbReference type="ARBA" id="ARBA00022676"/>
    </source>
</evidence>
<keyword evidence="4" id="KW-0808">Transferase</keyword>
<evidence type="ECO:0000256" key="7">
    <source>
        <dbReference type="ARBA" id="ARBA00023136"/>
    </source>
</evidence>
<comment type="subcellular location">
    <subcellularLocation>
        <location evidence="1">Cell membrane</location>
        <topology evidence="1">Multi-pass membrane protein</topology>
    </subcellularLocation>
</comment>
<feature type="domain" description="Glycosyltransferase RgtA/B/C/D-like" evidence="10">
    <location>
        <begin position="210"/>
        <end position="321"/>
    </location>
</feature>
<organism evidence="11">
    <name type="scientific">Kitasatospora sp. CMC57</name>
    <dbReference type="NCBI Taxonomy" id="3231513"/>
    <lineage>
        <taxon>Bacteria</taxon>
        <taxon>Bacillati</taxon>
        <taxon>Actinomycetota</taxon>
        <taxon>Actinomycetes</taxon>
        <taxon>Kitasatosporales</taxon>
        <taxon>Streptomycetaceae</taxon>
        <taxon>Kitasatospora</taxon>
    </lineage>
</organism>
<dbReference type="PANTHER" id="PTHR33908">
    <property type="entry name" value="MANNOSYLTRANSFERASE YKCB-RELATED"/>
    <property type="match status" value="1"/>
</dbReference>
<evidence type="ECO:0000256" key="5">
    <source>
        <dbReference type="ARBA" id="ARBA00022692"/>
    </source>
</evidence>
<evidence type="ECO:0000256" key="9">
    <source>
        <dbReference type="SAM" id="Phobius"/>
    </source>
</evidence>
<gene>
    <name evidence="11" type="ORF">KCMC57_24780</name>
</gene>
<keyword evidence="7 9" id="KW-0472">Membrane</keyword>
<feature type="transmembrane region" description="Helical" evidence="9">
    <location>
        <begin position="333"/>
        <end position="354"/>
    </location>
</feature>
<feature type="compositionally biased region" description="Low complexity" evidence="8">
    <location>
        <begin position="85"/>
        <end position="99"/>
    </location>
</feature>
<reference evidence="11" key="1">
    <citation type="submission" date="2024-07" db="EMBL/GenBank/DDBJ databases">
        <title>Complete genome sequences of cellulolytic bacteria, Kitasatospora sp. CMC57 and Streptomyces sp. CMC78, isolated from Japanese agricultural soil.</title>
        <authorList>
            <person name="Hashimoto T."/>
            <person name="Ito M."/>
            <person name="Iwamoto M."/>
            <person name="Fukahori D."/>
            <person name="Shoda T."/>
            <person name="Sakoda M."/>
            <person name="Morohoshi T."/>
            <person name="Mitsuboshi M."/>
            <person name="Nishizawa T."/>
        </authorList>
    </citation>
    <scope>NUCLEOTIDE SEQUENCE</scope>
    <source>
        <strain evidence="11">CMC57</strain>
    </source>
</reference>
<protein>
    <submittedName>
        <fullName evidence="11">DUF3824 domain-containing protein</fullName>
    </submittedName>
</protein>
<feature type="transmembrane region" description="Helical" evidence="9">
    <location>
        <begin position="288"/>
        <end position="321"/>
    </location>
</feature>
<dbReference type="Pfam" id="PF13231">
    <property type="entry name" value="PMT_2"/>
    <property type="match status" value="1"/>
</dbReference>
<sequence>MPSETDSWFTPQSPSQGPQHDLPHAGRQQSGGSGPGWFASQPVNPITTAEQPDNDRYGTGRFAADHTPEPDRRGAHHRAEDARAAEPVQPVVPVQPDRAAVGDETSEVVLAPYRIPQVPDSGWDPMPSPRRRWIGRGLLFGVLAVQTALSLRLNSAAHPDEAAVMIGGRQQWQHLLHDTPVTTHLLDHFPGAVWLYPPMAGAATDASGVFGPRVLSLVFALIATALLYALTRRLFNERTAICAAAAYAVLQSTVVVGFYAAPDALAVMLVALAAWIVVATHRLPVATVLLAVPVTALAVTASYAAVVTLPALLGLALITAWPHRGVPPSVLRVLLLAAGTGGLLAVLGSLSGVTDWLSPERGTQELGPILTATAQWSGLFTVLACAGAIAYARRERMNEAPDTSPGTAARRRRRIVLGITLCAAALLIPAGYLYLHSSGVMFRQLGYGMLLAAPLAGVGITRLVGAHFRHPQLGILVWVALLALGLDQAALRFQNGPDSGRLMGVLRANVTAEGRFLTEIEGLPEYYLGGVTKPDQWVSARAGTDYQDQAGVKHRGLEGSTAAIKDGWFNLVVLDSTAPAATDRALSEAVRANGRYRLIAQFTATTVDASTYKVYLLH</sequence>
<dbReference type="InterPro" id="IPR038731">
    <property type="entry name" value="RgtA/B/C-like"/>
</dbReference>
<dbReference type="PANTHER" id="PTHR33908:SF11">
    <property type="entry name" value="MEMBRANE PROTEIN"/>
    <property type="match status" value="1"/>
</dbReference>
<feature type="compositionally biased region" description="Basic and acidic residues" evidence="8">
    <location>
        <begin position="53"/>
        <end position="84"/>
    </location>
</feature>
<keyword evidence="3" id="KW-0328">Glycosyltransferase</keyword>
<keyword evidence="6 9" id="KW-1133">Transmembrane helix</keyword>